<sequence>MAAYVTCEKLDQSNRKCNLTTDILDDLYEPITCNIPLKVSPGVRYGIVPKIFIGNDGEIVLIFSGTSDIERSGSFLSIFFRKLLFCYWSSVVVSLRQNFSSYNDIVDEILIIRHPSNYHFIYKDEGSCQNACSLIYNSEGTKLQNHTNLDLTEHLSGDFVLPRRSSYVGFESSGTGHCFVITSEARLNASLFFNEQVHQTLDPTRNTDFYSMRFTTAHQKMVICKQEKPDNRFLNCSSGDLRSWFNLTLNSQLRDPVIYNTANDKFFVLRSEALGNSNTFEIFLTLFDSQKQFRFNLPMKIIECRNKPIHLRALIWESDGGDYCLSLFEQASGTSHILIECLPKIVETFSVNTT</sequence>
<protein>
    <submittedName>
        <fullName evidence="1">Uncharacterized protein</fullName>
    </submittedName>
</protein>
<name>A0ACC2PY70_9HYME</name>
<gene>
    <name evidence="1" type="ORF">QAD02_024212</name>
</gene>
<reference evidence="1" key="1">
    <citation type="submission" date="2023-04" db="EMBL/GenBank/DDBJ databases">
        <title>A chromosome-level genome assembly of the parasitoid wasp Eretmocerus hayati.</title>
        <authorList>
            <person name="Zhong Y."/>
            <person name="Liu S."/>
            <person name="Liu Y."/>
        </authorList>
    </citation>
    <scope>NUCLEOTIDE SEQUENCE</scope>
    <source>
        <strain evidence="1">ZJU_SS_LIU_2023</strain>
    </source>
</reference>
<evidence type="ECO:0000313" key="1">
    <source>
        <dbReference type="EMBL" id="KAJ8688417.1"/>
    </source>
</evidence>
<accession>A0ACC2PY70</accession>
<proteinExistence type="predicted"/>
<keyword evidence="2" id="KW-1185">Reference proteome</keyword>
<comment type="caution">
    <text evidence="1">The sequence shown here is derived from an EMBL/GenBank/DDBJ whole genome shotgun (WGS) entry which is preliminary data.</text>
</comment>
<dbReference type="EMBL" id="CM056741">
    <property type="protein sequence ID" value="KAJ8688417.1"/>
    <property type="molecule type" value="Genomic_DNA"/>
</dbReference>
<evidence type="ECO:0000313" key="2">
    <source>
        <dbReference type="Proteomes" id="UP001239111"/>
    </source>
</evidence>
<dbReference type="Proteomes" id="UP001239111">
    <property type="component" value="Chromosome 1"/>
</dbReference>
<organism evidence="1 2">
    <name type="scientific">Eretmocerus hayati</name>
    <dbReference type="NCBI Taxonomy" id="131215"/>
    <lineage>
        <taxon>Eukaryota</taxon>
        <taxon>Metazoa</taxon>
        <taxon>Ecdysozoa</taxon>
        <taxon>Arthropoda</taxon>
        <taxon>Hexapoda</taxon>
        <taxon>Insecta</taxon>
        <taxon>Pterygota</taxon>
        <taxon>Neoptera</taxon>
        <taxon>Endopterygota</taxon>
        <taxon>Hymenoptera</taxon>
        <taxon>Apocrita</taxon>
        <taxon>Proctotrupomorpha</taxon>
        <taxon>Chalcidoidea</taxon>
        <taxon>Aphelinidae</taxon>
        <taxon>Aphelininae</taxon>
        <taxon>Eretmocerus</taxon>
    </lineage>
</organism>